<comment type="catalytic activity">
    <reaction evidence="6">
        <text>3-phosphoshikimate + phosphoenolpyruvate = 5-O-(1-carboxyvinyl)-3-phosphoshikimate + phosphate</text>
        <dbReference type="Rhea" id="RHEA:21256"/>
        <dbReference type="ChEBI" id="CHEBI:43474"/>
        <dbReference type="ChEBI" id="CHEBI:57701"/>
        <dbReference type="ChEBI" id="CHEBI:58702"/>
        <dbReference type="ChEBI" id="CHEBI:145989"/>
        <dbReference type="EC" id="2.5.1.19"/>
    </reaction>
    <physiologicalReaction direction="left-to-right" evidence="6">
        <dbReference type="Rhea" id="RHEA:21257"/>
    </physiologicalReaction>
</comment>
<dbReference type="RefSeq" id="WP_145365964.1">
    <property type="nucleotide sequence ID" value="NZ_CP036268.1"/>
</dbReference>
<dbReference type="Gene3D" id="3.65.10.10">
    <property type="entry name" value="Enolpyruvate transferase domain"/>
    <property type="match status" value="2"/>
</dbReference>
<feature type="binding site" evidence="7">
    <location>
        <position position="385"/>
    </location>
    <ligand>
        <name>phosphoenolpyruvate</name>
        <dbReference type="ChEBI" id="CHEBI:58702"/>
    </ligand>
</feature>
<feature type="binding site" evidence="7">
    <location>
        <position position="340"/>
    </location>
    <ligand>
        <name>3-phosphoshikimate</name>
        <dbReference type="ChEBI" id="CHEBI:145989"/>
    </ligand>
</feature>
<dbReference type="EC" id="2.5.1.19" evidence="7"/>
<feature type="binding site" evidence="7">
    <location>
        <position position="171"/>
    </location>
    <ligand>
        <name>3-phosphoshikimate</name>
        <dbReference type="ChEBI" id="CHEBI:145989"/>
    </ligand>
</feature>
<feature type="binding site" evidence="7">
    <location>
        <position position="199"/>
    </location>
    <ligand>
        <name>3-phosphoshikimate</name>
        <dbReference type="ChEBI" id="CHEBI:145989"/>
    </ligand>
</feature>
<feature type="active site" description="Proton acceptor" evidence="7">
    <location>
        <position position="313"/>
    </location>
</feature>
<dbReference type="AlphaFoldDB" id="A0A517R7J0"/>
<feature type="binding site" evidence="7">
    <location>
        <position position="410"/>
    </location>
    <ligand>
        <name>phosphoenolpyruvate</name>
        <dbReference type="ChEBI" id="CHEBI:58702"/>
    </ligand>
</feature>
<evidence type="ECO:0000256" key="2">
    <source>
        <dbReference type="ARBA" id="ARBA00009948"/>
    </source>
</evidence>
<reference evidence="10 11" key="1">
    <citation type="submission" date="2019-02" db="EMBL/GenBank/DDBJ databases">
        <title>Deep-cultivation of Planctomycetes and their phenomic and genomic characterization uncovers novel biology.</title>
        <authorList>
            <person name="Wiegand S."/>
            <person name="Jogler M."/>
            <person name="Boedeker C."/>
            <person name="Pinto D."/>
            <person name="Vollmers J."/>
            <person name="Rivas-Marin E."/>
            <person name="Kohn T."/>
            <person name="Peeters S.H."/>
            <person name="Heuer A."/>
            <person name="Rast P."/>
            <person name="Oberbeckmann S."/>
            <person name="Bunk B."/>
            <person name="Jeske O."/>
            <person name="Meyerdierks A."/>
            <person name="Storesund J.E."/>
            <person name="Kallscheuer N."/>
            <person name="Luecker S."/>
            <person name="Lage O.M."/>
            <person name="Pohl T."/>
            <person name="Merkel B.J."/>
            <person name="Hornburger P."/>
            <person name="Mueller R.-W."/>
            <person name="Bruemmer F."/>
            <person name="Labrenz M."/>
            <person name="Spormann A.M."/>
            <person name="Op den Camp H."/>
            <person name="Overmann J."/>
            <person name="Amann R."/>
            <person name="Jetten M.S.M."/>
            <person name="Mascher T."/>
            <person name="Medema M.H."/>
            <person name="Devos D.P."/>
            <person name="Kaster A.-K."/>
            <person name="Ovreas L."/>
            <person name="Rohde M."/>
            <person name="Galperin M.Y."/>
            <person name="Jogler C."/>
        </authorList>
    </citation>
    <scope>NUCLEOTIDE SEQUENCE [LARGE SCALE GENOMIC DNA]</scope>
    <source>
        <strain evidence="10 11">Pan189</strain>
    </source>
</reference>
<comment type="subcellular location">
    <subcellularLocation>
        <location evidence="7">Cytoplasm</location>
    </subcellularLocation>
</comment>
<dbReference type="PROSITE" id="PS00885">
    <property type="entry name" value="EPSP_SYNTHASE_2"/>
    <property type="match status" value="1"/>
</dbReference>
<keyword evidence="5 7" id="KW-0057">Aromatic amino acid biosynthesis</keyword>
<evidence type="ECO:0000256" key="7">
    <source>
        <dbReference type="HAMAP-Rule" id="MF_00210"/>
    </source>
</evidence>
<dbReference type="CDD" id="cd01556">
    <property type="entry name" value="EPSP_synthase"/>
    <property type="match status" value="1"/>
</dbReference>
<dbReference type="PANTHER" id="PTHR21090:SF5">
    <property type="entry name" value="PENTAFUNCTIONAL AROM POLYPEPTIDE"/>
    <property type="match status" value="1"/>
</dbReference>
<dbReference type="PANTHER" id="PTHR21090">
    <property type="entry name" value="AROM/DEHYDROQUINATE SYNTHASE"/>
    <property type="match status" value="1"/>
</dbReference>
<keyword evidence="7" id="KW-0963">Cytoplasm</keyword>
<dbReference type="SUPFAM" id="SSF55205">
    <property type="entry name" value="EPT/RTPC-like"/>
    <property type="match status" value="1"/>
</dbReference>
<dbReference type="InterPro" id="IPR036968">
    <property type="entry name" value="Enolpyruvate_Tfrase_sf"/>
</dbReference>
<dbReference type="InterPro" id="IPR001986">
    <property type="entry name" value="Enolpyruvate_Tfrase_dom"/>
</dbReference>
<evidence type="ECO:0000256" key="4">
    <source>
        <dbReference type="ARBA" id="ARBA00022679"/>
    </source>
</evidence>
<dbReference type="PROSITE" id="PS00104">
    <property type="entry name" value="EPSP_SYNTHASE_1"/>
    <property type="match status" value="1"/>
</dbReference>
<dbReference type="InterPro" id="IPR013792">
    <property type="entry name" value="RNA3'P_cycl/enolpyr_Trfase_a/b"/>
</dbReference>
<evidence type="ECO:0000313" key="10">
    <source>
        <dbReference type="EMBL" id="QDT39854.1"/>
    </source>
</evidence>
<feature type="region of interest" description="Disordered" evidence="8">
    <location>
        <begin position="1"/>
        <end position="23"/>
    </location>
</feature>
<dbReference type="OrthoDB" id="9809920at2"/>
<evidence type="ECO:0000256" key="1">
    <source>
        <dbReference type="ARBA" id="ARBA00004811"/>
    </source>
</evidence>
<dbReference type="PIRSF" id="PIRSF000505">
    <property type="entry name" value="EPSPS"/>
    <property type="match status" value="1"/>
</dbReference>
<dbReference type="GO" id="GO:0005737">
    <property type="term" value="C:cytoplasm"/>
    <property type="evidence" value="ECO:0007669"/>
    <property type="project" value="UniProtKB-SubCell"/>
</dbReference>
<feature type="binding site" evidence="7">
    <location>
        <position position="344"/>
    </location>
    <ligand>
        <name>phosphoenolpyruvate</name>
        <dbReference type="ChEBI" id="CHEBI:58702"/>
    </ligand>
</feature>
<feature type="binding site" evidence="7">
    <location>
        <position position="173"/>
    </location>
    <ligand>
        <name>3-phosphoshikimate</name>
        <dbReference type="ChEBI" id="CHEBI:145989"/>
    </ligand>
</feature>
<feature type="domain" description="Enolpyruvate transferase" evidence="9">
    <location>
        <begin position="11"/>
        <end position="419"/>
    </location>
</feature>
<evidence type="ECO:0000259" key="9">
    <source>
        <dbReference type="Pfam" id="PF00275"/>
    </source>
</evidence>
<keyword evidence="11" id="KW-1185">Reference proteome</keyword>
<comment type="pathway">
    <text evidence="1 7">Metabolic intermediate biosynthesis; chorismate biosynthesis; chorismate from D-erythrose 4-phosphate and phosphoenolpyruvate: step 6/7.</text>
</comment>
<feature type="binding site" evidence="7">
    <location>
        <position position="97"/>
    </location>
    <ligand>
        <name>phosphoenolpyruvate</name>
        <dbReference type="ChEBI" id="CHEBI:58702"/>
    </ligand>
</feature>
<dbReference type="InterPro" id="IPR006264">
    <property type="entry name" value="EPSP_synthase"/>
</dbReference>
<evidence type="ECO:0000313" key="11">
    <source>
        <dbReference type="Proteomes" id="UP000317318"/>
    </source>
</evidence>
<feature type="binding site" evidence="7">
    <location>
        <position position="125"/>
    </location>
    <ligand>
        <name>phosphoenolpyruvate</name>
        <dbReference type="ChEBI" id="CHEBI:58702"/>
    </ligand>
</feature>
<dbReference type="Pfam" id="PF00275">
    <property type="entry name" value="EPSP_synthase"/>
    <property type="match status" value="1"/>
</dbReference>
<accession>A0A517R7J0</accession>
<dbReference type="GO" id="GO:0003866">
    <property type="term" value="F:3-phosphoshikimate 1-carboxyvinyltransferase activity"/>
    <property type="evidence" value="ECO:0007669"/>
    <property type="project" value="UniProtKB-UniRule"/>
</dbReference>
<dbReference type="Proteomes" id="UP000317318">
    <property type="component" value="Chromosome"/>
</dbReference>
<comment type="similarity">
    <text evidence="2 7">Belongs to the EPSP synthase family.</text>
</comment>
<dbReference type="GO" id="GO:0008652">
    <property type="term" value="P:amino acid biosynthetic process"/>
    <property type="evidence" value="ECO:0007669"/>
    <property type="project" value="UniProtKB-KW"/>
</dbReference>
<feature type="binding site" evidence="7">
    <location>
        <position position="24"/>
    </location>
    <ligand>
        <name>3-phosphoshikimate</name>
        <dbReference type="ChEBI" id="CHEBI:145989"/>
    </ligand>
</feature>
<feature type="binding site" evidence="7">
    <location>
        <position position="173"/>
    </location>
    <ligand>
        <name>phosphoenolpyruvate</name>
        <dbReference type="ChEBI" id="CHEBI:58702"/>
    </ligand>
</feature>
<evidence type="ECO:0000256" key="3">
    <source>
        <dbReference type="ARBA" id="ARBA00022605"/>
    </source>
</evidence>
<gene>
    <name evidence="7 10" type="primary">aroA</name>
    <name evidence="10" type="ORF">Pan189_42660</name>
</gene>
<dbReference type="GO" id="GO:0009423">
    <property type="term" value="P:chorismate biosynthetic process"/>
    <property type="evidence" value="ECO:0007669"/>
    <property type="project" value="UniProtKB-UniRule"/>
</dbReference>
<dbReference type="GO" id="GO:0009073">
    <property type="term" value="P:aromatic amino acid family biosynthetic process"/>
    <property type="evidence" value="ECO:0007669"/>
    <property type="project" value="UniProtKB-KW"/>
</dbReference>
<dbReference type="InterPro" id="IPR023193">
    <property type="entry name" value="EPSP_synthase_CS"/>
</dbReference>
<dbReference type="UniPathway" id="UPA00053">
    <property type="reaction ID" value="UER00089"/>
</dbReference>
<comment type="function">
    <text evidence="7">Catalyzes the transfer of the enolpyruvyl moiety of phosphoenolpyruvate (PEP) to the 5-hydroxyl of shikimate-3-phosphate (S3P) to produce enolpyruvyl shikimate-3-phosphate and inorganic phosphate.</text>
</comment>
<keyword evidence="3 7" id="KW-0028">Amino-acid biosynthesis</keyword>
<proteinExistence type="inferred from homology"/>
<feature type="binding site" evidence="7">
    <location>
        <position position="25"/>
    </location>
    <ligand>
        <name>3-phosphoshikimate</name>
        <dbReference type="ChEBI" id="CHEBI:145989"/>
    </ligand>
</feature>
<organism evidence="10 11">
    <name type="scientific">Stratiformator vulcanicus</name>
    <dbReference type="NCBI Taxonomy" id="2527980"/>
    <lineage>
        <taxon>Bacteria</taxon>
        <taxon>Pseudomonadati</taxon>
        <taxon>Planctomycetota</taxon>
        <taxon>Planctomycetia</taxon>
        <taxon>Planctomycetales</taxon>
        <taxon>Planctomycetaceae</taxon>
        <taxon>Stratiformator</taxon>
    </lineage>
</organism>
<evidence type="ECO:0000256" key="6">
    <source>
        <dbReference type="ARBA" id="ARBA00044633"/>
    </source>
</evidence>
<feature type="binding site" evidence="7">
    <location>
        <position position="313"/>
    </location>
    <ligand>
        <name>3-phosphoshikimate</name>
        <dbReference type="ChEBI" id="CHEBI:145989"/>
    </ligand>
</feature>
<comment type="subunit">
    <text evidence="7">Monomer.</text>
</comment>
<feature type="binding site" evidence="7">
    <location>
        <position position="172"/>
    </location>
    <ligand>
        <name>3-phosphoshikimate</name>
        <dbReference type="ChEBI" id="CHEBI:145989"/>
    </ligand>
</feature>
<evidence type="ECO:0000256" key="8">
    <source>
        <dbReference type="SAM" id="MobiDB-lite"/>
    </source>
</evidence>
<sequence length="425" mass="45258">MQEPLSIRPVSKPVEGSVRPPGSKSITNRALVVAALADGRSTLTGVLDSDDTRVMIESLRRLGLNIHQDFDAQTVVIDGCGDCIPRKEAQLFLQNSGTSIRFLTALCAVGDGRYRLDGNERMRERPIGDLARTLTALGAEVTCENKNDCPPVIVAGPPLPGGTAEVAGNISSQYLSALLMAAPAARGVVELDIKGELVSKPYVDMTLRVMESFGGGVMADGYEKFTIAPHAYQETNYDIEPDASAASYFFGAAAITGGRVTVEGLNRDALQGDVLFVDALKQMGCTVEESESSITVTGGSLHGIDIDMNAISDTAQTLAAVAVFADGPTTIRNIAHVRHKETDRIAAVAAELRKLGQIVEEFDDGLTITPRPITPATIATYDDHRMAMSFALIGLKADGVQIADPGCTAKTYPRYWDDLKTLTGN</sequence>
<feature type="binding site" evidence="7">
    <location>
        <position position="29"/>
    </location>
    <ligand>
        <name>3-phosphoshikimate</name>
        <dbReference type="ChEBI" id="CHEBI:145989"/>
    </ligand>
</feature>
<dbReference type="EMBL" id="CP036268">
    <property type="protein sequence ID" value="QDT39854.1"/>
    <property type="molecule type" value="Genomic_DNA"/>
</dbReference>
<dbReference type="HAMAP" id="MF_00210">
    <property type="entry name" value="EPSP_synth"/>
    <property type="match status" value="1"/>
</dbReference>
<feature type="binding site" evidence="7">
    <location>
        <position position="24"/>
    </location>
    <ligand>
        <name>phosphoenolpyruvate</name>
        <dbReference type="ChEBI" id="CHEBI:58702"/>
    </ligand>
</feature>
<keyword evidence="4 7" id="KW-0808">Transferase</keyword>
<protein>
    <recommendedName>
        <fullName evidence="7">3-phosphoshikimate 1-carboxyvinyltransferase</fullName>
        <ecNumber evidence="7">2.5.1.19</ecNumber>
    </recommendedName>
    <alternativeName>
        <fullName evidence="7">5-enolpyruvylshikimate-3-phosphate synthase</fullName>
        <shortName evidence="7">EPSP synthase</shortName>
        <shortName evidence="7">EPSPS</shortName>
    </alternativeName>
</protein>
<dbReference type="NCBIfam" id="TIGR01356">
    <property type="entry name" value="aroA"/>
    <property type="match status" value="1"/>
</dbReference>
<name>A0A517R7J0_9PLAN</name>
<evidence type="ECO:0000256" key="5">
    <source>
        <dbReference type="ARBA" id="ARBA00023141"/>
    </source>
</evidence>
<dbReference type="KEGG" id="svp:Pan189_42660"/>
<comment type="caution">
    <text evidence="7">Lacks conserved residue(s) required for the propagation of feature annotation.</text>
</comment>